<dbReference type="InterPro" id="IPR050678">
    <property type="entry name" value="DNA_Partitioning_ATPase"/>
</dbReference>
<evidence type="ECO:0000313" key="4">
    <source>
        <dbReference type="Proteomes" id="UP000245431"/>
    </source>
</evidence>
<evidence type="ECO:0000313" key="2">
    <source>
        <dbReference type="EMBL" id="SBW84001.1"/>
    </source>
</evidence>
<dbReference type="CDD" id="cd02042">
    <property type="entry name" value="ParAB_family"/>
    <property type="match status" value="1"/>
</dbReference>
<reference evidence="3" key="2">
    <citation type="submission" date="2016-07" db="EMBL/GenBank/DDBJ databases">
        <authorList>
            <person name="Bertelli C."/>
        </authorList>
    </citation>
    <scope>NUCLEOTIDE SEQUENCE</scope>
    <source>
        <strain evidence="3">1YdBTEX2</strain>
    </source>
</reference>
<evidence type="ECO:0000259" key="1">
    <source>
        <dbReference type="Pfam" id="PF13614"/>
    </source>
</evidence>
<dbReference type="Proteomes" id="UP000245431">
    <property type="component" value="Chromosome PVE_r1"/>
</dbReference>
<reference evidence="4" key="1">
    <citation type="submission" date="2016-07" db="EMBL/GenBank/DDBJ databases">
        <authorList>
            <person name="Florea S."/>
            <person name="Webb J.S."/>
            <person name="Jaromczyk J."/>
            <person name="Schardl C.L."/>
        </authorList>
    </citation>
    <scope>NUCLEOTIDE SEQUENCE [LARGE SCALE GENOMIC DNA]</scope>
    <source>
        <strain evidence="4">1YdBTEX2</strain>
        <plasmid evidence="4">Plasmid pve_Plasmid</plasmid>
    </source>
</reference>
<dbReference type="RefSeq" id="WP_026140271.1">
    <property type="nucleotide sequence ID" value="NZ_AOUH01000037.1"/>
</dbReference>
<geneLocation type="plasmid" evidence="3">
    <name>PVE_plasmid</name>
</geneLocation>
<dbReference type="InterPro" id="IPR025669">
    <property type="entry name" value="AAA_dom"/>
</dbReference>
<dbReference type="InterPro" id="IPR027417">
    <property type="entry name" value="P-loop_NTPase"/>
</dbReference>
<dbReference type="Pfam" id="PF13614">
    <property type="entry name" value="AAA_31"/>
    <property type="match status" value="1"/>
</dbReference>
<dbReference type="EMBL" id="LT599583">
    <property type="protein sequence ID" value="SBW84001.1"/>
    <property type="molecule type" value="Genomic_DNA"/>
</dbReference>
<proteinExistence type="predicted"/>
<geneLocation type="plasmid" evidence="4">
    <name>pve_Plasmid</name>
</geneLocation>
<gene>
    <name evidence="3" type="ORF">PVE_P0391</name>
    <name evidence="2" type="ORF">PVE_R1G6122</name>
</gene>
<organism evidence="3 4">
    <name type="scientific">Pseudomonas veronii 1YdBTEX2</name>
    <dbReference type="NCBI Taxonomy" id="1295141"/>
    <lineage>
        <taxon>Bacteria</taxon>
        <taxon>Pseudomonadati</taxon>
        <taxon>Pseudomonadota</taxon>
        <taxon>Gammaproteobacteria</taxon>
        <taxon>Pseudomonadales</taxon>
        <taxon>Pseudomonadaceae</taxon>
        <taxon>Pseudomonas</taxon>
    </lineage>
</organism>
<accession>A0A1D3KAV2</accession>
<keyword evidence="3" id="KW-0614">Plasmid</keyword>
<dbReference type="Gene3D" id="3.40.50.300">
    <property type="entry name" value="P-loop containing nucleotide triphosphate hydrolases"/>
    <property type="match status" value="1"/>
</dbReference>
<name>A0A1D3KAV2_PSEVE</name>
<dbReference type="EMBL" id="LT599585">
    <property type="protein sequence ID" value="SBW85428.1"/>
    <property type="molecule type" value="Genomic_DNA"/>
</dbReference>
<dbReference type="Proteomes" id="UP000245431">
    <property type="component" value="Plasmid PVE_plasmid"/>
</dbReference>
<dbReference type="SUPFAM" id="SSF52540">
    <property type="entry name" value="P-loop containing nucleoside triphosphate hydrolases"/>
    <property type="match status" value="1"/>
</dbReference>
<protein>
    <submittedName>
        <fullName evidence="3">Cobalamin biosynthesis protein CobQ</fullName>
    </submittedName>
</protein>
<dbReference type="AlphaFoldDB" id="A0A1D3KAV2"/>
<evidence type="ECO:0000313" key="3">
    <source>
        <dbReference type="EMBL" id="SBW85428.1"/>
    </source>
</evidence>
<dbReference type="PANTHER" id="PTHR13696">
    <property type="entry name" value="P-LOOP CONTAINING NUCLEOSIDE TRIPHOSPHATE HYDROLASE"/>
    <property type="match status" value="1"/>
</dbReference>
<sequence length="257" mass="28971">MRRVVFNQKGGVGKSSIACNLAAISAFEGYRTILIDLDAHANATQYLTGLSGDDVPLGIADFFKQTLFPGPASMSAHVNIHETPFNNLYLIAASSELGDLQSKLETRFKIQKLSQLLDRLDEDYERIYIDTPPGLNFYSVSALIAADRCLIPFDCDSFSRQAIYAVLREIEEIKGDHNERLEVEGIVVNQYQVRNALPQRLLDELIGEKMPILSVYLMSSVKMRESHQACKPMIYLDPQHKLSRQFEALFDLLEARP</sequence>
<dbReference type="PANTHER" id="PTHR13696:SF52">
    <property type="entry name" value="PARA FAMILY PROTEIN CT_582"/>
    <property type="match status" value="1"/>
</dbReference>
<feature type="domain" description="AAA" evidence="1">
    <location>
        <begin position="5"/>
        <end position="183"/>
    </location>
</feature>